<evidence type="ECO:0008006" key="4">
    <source>
        <dbReference type="Google" id="ProtNLM"/>
    </source>
</evidence>
<name>A0ABS8ZY42_9PSEU</name>
<reference evidence="2 3" key="1">
    <citation type="submission" date="2021-12" db="EMBL/GenBank/DDBJ databases">
        <title>Genome sequence of Kibdelosporangium philippinense ATCC 49844.</title>
        <authorList>
            <person name="Fedorov E.A."/>
            <person name="Omeragic M."/>
            <person name="Shalygina K.F."/>
            <person name="Maclea K.S."/>
        </authorList>
    </citation>
    <scope>NUCLEOTIDE SEQUENCE [LARGE SCALE GENOMIC DNA]</scope>
    <source>
        <strain evidence="2 3">ATCC 49844</strain>
    </source>
</reference>
<dbReference type="Proteomes" id="UP001521150">
    <property type="component" value="Unassembled WGS sequence"/>
</dbReference>
<accession>A0ABS8ZY42</accession>
<gene>
    <name evidence="2" type="ORF">LWC34_53245</name>
</gene>
<keyword evidence="1" id="KW-1133">Transmembrane helix</keyword>
<feature type="transmembrane region" description="Helical" evidence="1">
    <location>
        <begin position="26"/>
        <end position="45"/>
    </location>
</feature>
<evidence type="ECO:0000256" key="1">
    <source>
        <dbReference type="SAM" id="Phobius"/>
    </source>
</evidence>
<keyword evidence="1" id="KW-0812">Transmembrane</keyword>
<evidence type="ECO:0000313" key="2">
    <source>
        <dbReference type="EMBL" id="MCE7011523.1"/>
    </source>
</evidence>
<protein>
    <recommendedName>
        <fullName evidence="4">Oxalate:formate antiporter</fullName>
    </recommendedName>
</protein>
<keyword evidence="3" id="KW-1185">Reference proteome</keyword>
<keyword evidence="1" id="KW-0472">Membrane</keyword>
<dbReference type="RefSeq" id="WP_233735056.1">
    <property type="nucleotide sequence ID" value="NZ_JAJVCN010000005.1"/>
</dbReference>
<organism evidence="2 3">
    <name type="scientific">Kibdelosporangium philippinense</name>
    <dbReference type="NCBI Taxonomy" id="211113"/>
    <lineage>
        <taxon>Bacteria</taxon>
        <taxon>Bacillati</taxon>
        <taxon>Actinomycetota</taxon>
        <taxon>Actinomycetes</taxon>
        <taxon>Pseudonocardiales</taxon>
        <taxon>Pseudonocardiaceae</taxon>
        <taxon>Kibdelosporangium</taxon>
    </lineage>
</organism>
<comment type="caution">
    <text evidence="2">The sequence shown here is derived from an EMBL/GenBank/DDBJ whole genome shotgun (WGS) entry which is preliminary data.</text>
</comment>
<evidence type="ECO:0000313" key="3">
    <source>
        <dbReference type="Proteomes" id="UP001521150"/>
    </source>
</evidence>
<dbReference type="EMBL" id="JAJVCN010000005">
    <property type="protein sequence ID" value="MCE7011523.1"/>
    <property type="molecule type" value="Genomic_DNA"/>
</dbReference>
<proteinExistence type="predicted"/>
<sequence>MTDDVVTDNATTGKTGGEVNRTPLTILAWLWVGVPLLYGLYELIIKVAQLFTG</sequence>